<dbReference type="SMART" id="SM00397">
    <property type="entry name" value="t_SNARE"/>
    <property type="match status" value="1"/>
</dbReference>
<feature type="transmembrane region" description="Helical" evidence="1">
    <location>
        <begin position="126"/>
        <end position="144"/>
    </location>
</feature>
<reference evidence="3" key="1">
    <citation type="journal article" date="2020" name="Nature">
        <title>Giant virus diversity and host interactions through global metagenomics.</title>
        <authorList>
            <person name="Schulz F."/>
            <person name="Roux S."/>
            <person name="Paez-Espino D."/>
            <person name="Jungbluth S."/>
            <person name="Walsh D.A."/>
            <person name="Denef V.J."/>
            <person name="McMahon K.D."/>
            <person name="Konstantinidis K.T."/>
            <person name="Eloe-Fadrosh E.A."/>
            <person name="Kyrpides N.C."/>
            <person name="Woyke T."/>
        </authorList>
    </citation>
    <scope>NUCLEOTIDE SEQUENCE</scope>
    <source>
        <strain evidence="3">GVMAG-M-3300017989-17</strain>
    </source>
</reference>
<evidence type="ECO:0000313" key="3">
    <source>
        <dbReference type="EMBL" id="QHS93306.1"/>
    </source>
</evidence>
<evidence type="ECO:0000256" key="1">
    <source>
        <dbReference type="SAM" id="Phobius"/>
    </source>
</evidence>
<dbReference type="PROSITE" id="PS50192">
    <property type="entry name" value="T_SNARE"/>
    <property type="match status" value="1"/>
</dbReference>
<dbReference type="InterPro" id="IPR000727">
    <property type="entry name" value="T_SNARE_dom"/>
</dbReference>
<accession>A0A6C0BM89</accession>
<dbReference type="AlphaFoldDB" id="A0A6C0BM89"/>
<feature type="domain" description="T-SNARE coiled-coil homology" evidence="2">
    <location>
        <begin position="30"/>
        <end position="92"/>
    </location>
</feature>
<keyword evidence="1" id="KW-0812">Transmembrane</keyword>
<organism evidence="3">
    <name type="scientific">viral metagenome</name>
    <dbReference type="NCBI Taxonomy" id="1070528"/>
    <lineage>
        <taxon>unclassified sequences</taxon>
        <taxon>metagenomes</taxon>
        <taxon>organismal metagenomes</taxon>
    </lineage>
</organism>
<proteinExistence type="predicted"/>
<evidence type="ECO:0000259" key="2">
    <source>
        <dbReference type="PROSITE" id="PS50192"/>
    </source>
</evidence>
<name>A0A6C0BM89_9ZZZZ</name>
<keyword evidence="1" id="KW-1133">Transmembrane helix</keyword>
<keyword evidence="1" id="KW-0472">Membrane</keyword>
<sequence>MNSFSSELTLSTPTVAHDLKCLQELDEVDMAILQERNRELSQIEIDTMAISEIMTQLSAMVCEQGDKLAAAEEQVTDATENTAEGVVHLSRALSFAEKSRALIVDASTLIAGTGLGALGFLASPVVGVPTLVAGLVTATSVIVIRRQWSK</sequence>
<dbReference type="Gene3D" id="1.20.5.110">
    <property type="match status" value="1"/>
</dbReference>
<dbReference type="SUPFAM" id="SSF58038">
    <property type="entry name" value="SNARE fusion complex"/>
    <property type="match status" value="1"/>
</dbReference>
<dbReference type="EMBL" id="MN739202">
    <property type="protein sequence ID" value="QHS93306.1"/>
    <property type="molecule type" value="Genomic_DNA"/>
</dbReference>
<protein>
    <recommendedName>
        <fullName evidence="2">t-SNARE coiled-coil homology domain-containing protein</fullName>
    </recommendedName>
</protein>